<dbReference type="EMBL" id="KC920899">
    <property type="protein sequence ID" value="AHM24027.1"/>
    <property type="molecule type" value="mRNA"/>
</dbReference>
<evidence type="ECO:0000259" key="4">
    <source>
        <dbReference type="Pfam" id="PF01764"/>
    </source>
</evidence>
<evidence type="ECO:0000313" key="6">
    <source>
        <dbReference type="EMBL" id="AHM24026.1"/>
    </source>
</evidence>
<proteinExistence type="evidence at transcript level"/>
<dbReference type="SUPFAM" id="SSF53474">
    <property type="entry name" value="alpha/beta-Hydrolases"/>
    <property type="match status" value="1"/>
</dbReference>
<evidence type="ECO:0000259" key="5">
    <source>
        <dbReference type="Pfam" id="PF03893"/>
    </source>
</evidence>
<dbReference type="Pfam" id="PF03893">
    <property type="entry name" value="Lipase3_N"/>
    <property type="match status" value="1"/>
</dbReference>
<dbReference type="SMR" id="A0A0F6MY82"/>
<dbReference type="PANTHER" id="PTHR46640:SF1">
    <property type="entry name" value="FUNGAL LIPASE-LIKE DOMAIN-CONTAINING PROTEIN-RELATED"/>
    <property type="match status" value="1"/>
</dbReference>
<dbReference type="Pfam" id="PF01764">
    <property type="entry name" value="Lipase_3"/>
    <property type="match status" value="1"/>
</dbReference>
<dbReference type="AlphaFoldDB" id="A0A0F6MY82"/>
<dbReference type="GO" id="GO:0016042">
    <property type="term" value="P:lipid catabolic process"/>
    <property type="evidence" value="ECO:0007669"/>
    <property type="project" value="InterPro"/>
</dbReference>
<evidence type="ECO:0000256" key="1">
    <source>
        <dbReference type="ARBA" id="ARBA00022729"/>
    </source>
</evidence>
<dbReference type="InterPro" id="IPR002921">
    <property type="entry name" value="Fungal_lipase-type"/>
</dbReference>
<dbReference type="InterPro" id="IPR005592">
    <property type="entry name" value="Mono/diacylglycerol_lipase_N"/>
</dbReference>
<sequence length="297" mass="32324">MFNSVAKWAVTALTLGLFVSAAPYKPERRDVSAELLQQFNLFEQYAAAAYCEENFNSTGTKLTCSAGNCPLVEAADTKTIDEFTDSSYGNVTGFLAVDNTNKLIVLSFRGTRSIDTWISNLDFTLKDIGDICSGCEIHNGFWKSWNSVSDDLTSRLQSTVSEYPDYAIIFTGHSAGAAVATVGTLVLRKVGYAVDLYPYGCPRIGNGQLAEYMTTQTPGTNYRITHTDDIVPRLPPEWAGYSHYSPEYWITSPNNVTVTTADIQVIQGIDSDAGNAGTDGLSTDAHGWYFGPISACQ</sequence>
<dbReference type="CDD" id="cd00519">
    <property type="entry name" value="Lipase_3"/>
    <property type="match status" value="1"/>
</dbReference>
<dbReference type="ESTHER" id="theau-a0a0f6my82">
    <property type="family name" value="Lipase_3"/>
</dbReference>
<keyword evidence="2" id="KW-0378">Hydrolase</keyword>
<dbReference type="InterPro" id="IPR051299">
    <property type="entry name" value="AB_hydrolase_lip/est"/>
</dbReference>
<keyword evidence="1 3" id="KW-0732">Signal</keyword>
<evidence type="ECO:0000256" key="2">
    <source>
        <dbReference type="ARBA" id="ARBA00022801"/>
    </source>
</evidence>
<accession>A0A0F6MY82</accession>
<name>A0A0F6MY82_THEAU</name>
<feature type="signal peptide" evidence="3">
    <location>
        <begin position="1"/>
        <end position="21"/>
    </location>
</feature>
<dbReference type="InterPro" id="IPR029058">
    <property type="entry name" value="AB_hydrolase_fold"/>
</dbReference>
<dbReference type="GO" id="GO:0016787">
    <property type="term" value="F:hydrolase activity"/>
    <property type="evidence" value="ECO:0007669"/>
    <property type="project" value="UniProtKB-KW"/>
</dbReference>
<dbReference type="PANTHER" id="PTHR46640">
    <property type="entry name" value="TRIACYLGLYCEROL LIPASE, PUTATIVE (AFU_ORTHOLOGUE AFUA_6G06510)-RELATED"/>
    <property type="match status" value="1"/>
</dbReference>
<feature type="domain" description="Mono-/di-acylglycerol lipase N-terminal" evidence="5">
    <location>
        <begin position="18"/>
        <end position="77"/>
    </location>
</feature>
<feature type="chain" id="PRO_5007402583" evidence="3">
    <location>
        <begin position="22"/>
        <end position="297"/>
    </location>
</feature>
<dbReference type="EMBL" id="KC920898">
    <property type="protein sequence ID" value="AHM24026.1"/>
    <property type="molecule type" value="Genomic_DNA"/>
</dbReference>
<reference evidence="6" key="1">
    <citation type="submission" date="2013-04" db="EMBL/GenBank/DDBJ databases">
        <title>A novel thermostable lipase from Thermoascus aurantiacus var. levisporus: Gene cloning, expression and characterization.</title>
        <authorList>
            <person name="Li M."/>
            <person name="Guo X.H."/>
            <person name="Li D.C."/>
        </authorList>
    </citation>
    <scope>NUCLEOTIDE SEQUENCE</scope>
</reference>
<gene>
    <name evidence="6" type="primary">lg</name>
</gene>
<evidence type="ECO:0000256" key="3">
    <source>
        <dbReference type="SAM" id="SignalP"/>
    </source>
</evidence>
<dbReference type="Gene3D" id="3.40.50.1820">
    <property type="entry name" value="alpha/beta hydrolase"/>
    <property type="match status" value="1"/>
</dbReference>
<organism evidence="6">
    <name type="scientific">Thermoascus aurantiacus var. levisporus</name>
    <dbReference type="NCBI Taxonomy" id="306553"/>
    <lineage>
        <taxon>Eukaryota</taxon>
        <taxon>Fungi</taxon>
        <taxon>Dikarya</taxon>
        <taxon>Ascomycota</taxon>
        <taxon>Pezizomycotina</taxon>
        <taxon>Eurotiomycetes</taxon>
        <taxon>Eurotiomycetidae</taxon>
        <taxon>Eurotiales</taxon>
        <taxon>Thermoascaceae</taxon>
        <taxon>Thermoascus</taxon>
    </lineage>
</organism>
<protein>
    <submittedName>
        <fullName evidence="6">Lipase</fullName>
    </submittedName>
</protein>
<feature type="domain" description="Fungal lipase-type" evidence="4">
    <location>
        <begin position="105"/>
        <end position="236"/>
    </location>
</feature>